<feature type="transmembrane region" description="Helical" evidence="2">
    <location>
        <begin position="651"/>
        <end position="668"/>
    </location>
</feature>
<reference evidence="4" key="1">
    <citation type="journal article" date="2023" name="Commun. Biol.">
        <title>Genome analysis of Parmales, the sister group of diatoms, reveals the evolutionary specialization of diatoms from phago-mixotrophs to photoautotrophs.</title>
        <authorList>
            <person name="Ban H."/>
            <person name="Sato S."/>
            <person name="Yoshikawa S."/>
            <person name="Yamada K."/>
            <person name="Nakamura Y."/>
            <person name="Ichinomiya M."/>
            <person name="Sato N."/>
            <person name="Blanc-Mathieu R."/>
            <person name="Endo H."/>
            <person name="Kuwata A."/>
            <person name="Ogata H."/>
        </authorList>
    </citation>
    <scope>NUCLEOTIDE SEQUENCE [LARGE SCALE GENOMIC DNA]</scope>
    <source>
        <strain evidence="4">NIES 3701</strain>
    </source>
</reference>
<dbReference type="OrthoDB" id="194092at2759"/>
<accession>A0A9W7BJV9</accession>
<organism evidence="3 4">
    <name type="scientific">Triparma strigata</name>
    <dbReference type="NCBI Taxonomy" id="1606541"/>
    <lineage>
        <taxon>Eukaryota</taxon>
        <taxon>Sar</taxon>
        <taxon>Stramenopiles</taxon>
        <taxon>Ochrophyta</taxon>
        <taxon>Bolidophyceae</taxon>
        <taxon>Parmales</taxon>
        <taxon>Triparmaceae</taxon>
        <taxon>Triparma</taxon>
    </lineage>
</organism>
<feature type="transmembrane region" description="Helical" evidence="2">
    <location>
        <begin position="320"/>
        <end position="338"/>
    </location>
</feature>
<name>A0A9W7BJV9_9STRA</name>
<keyword evidence="2" id="KW-0472">Membrane</keyword>
<keyword evidence="2" id="KW-1133">Transmembrane helix</keyword>
<dbReference type="EMBL" id="BRXY01000363">
    <property type="protein sequence ID" value="GMH89836.1"/>
    <property type="molecule type" value="Genomic_DNA"/>
</dbReference>
<gene>
    <name evidence="3" type="ORF">TrST_g9239</name>
</gene>
<feature type="transmembrane region" description="Helical" evidence="2">
    <location>
        <begin position="510"/>
        <end position="529"/>
    </location>
</feature>
<keyword evidence="2" id="KW-0812">Transmembrane</keyword>
<feature type="compositionally biased region" description="Polar residues" evidence="1">
    <location>
        <begin position="7"/>
        <end position="22"/>
    </location>
</feature>
<comment type="caution">
    <text evidence="3">The sequence shown here is derived from an EMBL/GenBank/DDBJ whole genome shotgun (WGS) entry which is preliminary data.</text>
</comment>
<feature type="transmembrane region" description="Helical" evidence="2">
    <location>
        <begin position="358"/>
        <end position="383"/>
    </location>
</feature>
<feature type="transmembrane region" description="Helical" evidence="2">
    <location>
        <begin position="541"/>
        <end position="562"/>
    </location>
</feature>
<proteinExistence type="predicted"/>
<keyword evidence="4" id="KW-1185">Reference proteome</keyword>
<protein>
    <submittedName>
        <fullName evidence="3">Uncharacterized protein</fullName>
    </submittedName>
</protein>
<feature type="transmembrane region" description="Helical" evidence="2">
    <location>
        <begin position="186"/>
        <end position="209"/>
    </location>
</feature>
<dbReference type="AlphaFoldDB" id="A0A9W7BJV9"/>
<dbReference type="Proteomes" id="UP001165085">
    <property type="component" value="Unassembled WGS sequence"/>
</dbReference>
<feature type="region of interest" description="Disordered" evidence="1">
    <location>
        <begin position="1"/>
        <end position="25"/>
    </location>
</feature>
<evidence type="ECO:0000313" key="3">
    <source>
        <dbReference type="EMBL" id="GMH89836.1"/>
    </source>
</evidence>
<feature type="transmembrane region" description="Helical" evidence="2">
    <location>
        <begin position="154"/>
        <end position="174"/>
    </location>
</feature>
<sequence>MKRDGSVTFTQAKPTPRPSSLKQRNRVDLAKKAAQTRLKLAANSALFATSLEAAAKGSLRGRAQSNWRRAMAAEEEKSRAAAKFKPWQAIYTFLIELLPPYLVSPLLIFLVHGWEKGWRVCGHRRVLPFYDYQNMSNSPKEKTKSGWIAFHIRSLLMTALGPWTYSFVTVFFFMNRKLLYDNGFELAEYLIFISFFIVRASVIAIKYGYYSDEDLRNIEHGVSTGKWNVQSSDKKMLLAGWCGIPRLLPGVIQDCINDAQVAVEVDLKKVSFKLSSQDSLAWNADSKMDTGDCDKVSALHVFSRVVTSTFGESIFNRKRYVRGCVVGVWSLAWTAPALKACFRLPIFGNCWQSKLIGGLILFNEMIFGTLTLLLLACTAHDFYRRCNATRMLSKLMTLPGMPEEEFYANLGPSDQDVEVPTDVLLKEWKKRSETSDPAFDLSVAVQMTNVAVDVSKTSATSLESDSESCSNRYIHFDIRDPENAFAWMLTRRTLRKCGAAYFRRGILFQANYMLAGILGVVIANSYIWTETPHYIFGEVGLIVYFLVLTFTFVASAHFASTLQELVGDDRLMLKRDVFLIEKEIIDVRSEMHDLKENSNPEEEELGLEELEGYCQILESSKAFIRSSEALVAYEEEEHDPIIVLGFKADSVIVSSILSLCLGSLWLIYEGYSNTDFKYNGEGLFTIESEG</sequence>
<evidence type="ECO:0000256" key="2">
    <source>
        <dbReference type="SAM" id="Phobius"/>
    </source>
</evidence>
<evidence type="ECO:0000313" key="4">
    <source>
        <dbReference type="Proteomes" id="UP001165085"/>
    </source>
</evidence>
<evidence type="ECO:0000256" key="1">
    <source>
        <dbReference type="SAM" id="MobiDB-lite"/>
    </source>
</evidence>